<dbReference type="SMART" id="SM00895">
    <property type="entry name" value="FCD"/>
    <property type="match status" value="1"/>
</dbReference>
<dbReference type="Gene3D" id="1.10.10.10">
    <property type="entry name" value="Winged helix-like DNA-binding domain superfamily/Winged helix DNA-binding domain"/>
    <property type="match status" value="1"/>
</dbReference>
<proteinExistence type="predicted"/>
<dbReference type="OrthoDB" id="7620579at2"/>
<evidence type="ECO:0000259" key="4">
    <source>
        <dbReference type="PROSITE" id="PS50949"/>
    </source>
</evidence>
<dbReference type="PRINTS" id="PR00035">
    <property type="entry name" value="HTHGNTR"/>
</dbReference>
<dbReference type="Gene3D" id="1.20.120.530">
    <property type="entry name" value="GntR ligand-binding domain-like"/>
    <property type="match status" value="1"/>
</dbReference>
<dbReference type="SUPFAM" id="SSF48008">
    <property type="entry name" value="GntR ligand-binding domain-like"/>
    <property type="match status" value="1"/>
</dbReference>
<organism evidence="5 6">
    <name type="scientific">Blastomonas natatoria</name>
    <dbReference type="NCBI Taxonomy" id="34015"/>
    <lineage>
        <taxon>Bacteria</taxon>
        <taxon>Pseudomonadati</taxon>
        <taxon>Pseudomonadota</taxon>
        <taxon>Alphaproteobacteria</taxon>
        <taxon>Sphingomonadales</taxon>
        <taxon>Sphingomonadaceae</taxon>
        <taxon>Blastomonas</taxon>
    </lineage>
</organism>
<dbReference type="GO" id="GO:0003700">
    <property type="term" value="F:DNA-binding transcription factor activity"/>
    <property type="evidence" value="ECO:0007669"/>
    <property type="project" value="InterPro"/>
</dbReference>
<name>A0A2V3UYD9_9SPHN</name>
<dbReference type="GO" id="GO:0003677">
    <property type="term" value="F:DNA binding"/>
    <property type="evidence" value="ECO:0007669"/>
    <property type="project" value="UniProtKB-KW"/>
</dbReference>
<evidence type="ECO:0000313" key="5">
    <source>
        <dbReference type="EMBL" id="PXW74403.1"/>
    </source>
</evidence>
<dbReference type="InterPro" id="IPR011711">
    <property type="entry name" value="GntR_C"/>
</dbReference>
<dbReference type="InterPro" id="IPR008920">
    <property type="entry name" value="TF_FadR/GntR_C"/>
</dbReference>
<dbReference type="InterPro" id="IPR036388">
    <property type="entry name" value="WH-like_DNA-bd_sf"/>
</dbReference>
<gene>
    <name evidence="5" type="ORF">C7451_10864</name>
</gene>
<dbReference type="PANTHER" id="PTHR43537:SF51">
    <property type="entry name" value="HTH-TYPE TRANSCRIPTIONAL REGULATOR LGOR-RELATED"/>
    <property type="match status" value="1"/>
</dbReference>
<dbReference type="AlphaFoldDB" id="A0A2V3UYD9"/>
<keyword evidence="6" id="KW-1185">Reference proteome</keyword>
<dbReference type="CDD" id="cd07377">
    <property type="entry name" value="WHTH_GntR"/>
    <property type="match status" value="1"/>
</dbReference>
<dbReference type="SMART" id="SM00345">
    <property type="entry name" value="HTH_GNTR"/>
    <property type="match status" value="1"/>
</dbReference>
<keyword evidence="1" id="KW-0805">Transcription regulation</keyword>
<evidence type="ECO:0000256" key="2">
    <source>
        <dbReference type="ARBA" id="ARBA00023125"/>
    </source>
</evidence>
<dbReference type="EMBL" id="QJJM01000008">
    <property type="protein sequence ID" value="PXW74403.1"/>
    <property type="molecule type" value="Genomic_DNA"/>
</dbReference>
<dbReference type="Pfam" id="PF00392">
    <property type="entry name" value="GntR"/>
    <property type="match status" value="1"/>
</dbReference>
<evidence type="ECO:0000256" key="3">
    <source>
        <dbReference type="ARBA" id="ARBA00023163"/>
    </source>
</evidence>
<keyword evidence="2" id="KW-0238">DNA-binding</keyword>
<dbReference type="InterPro" id="IPR036390">
    <property type="entry name" value="WH_DNA-bd_sf"/>
</dbReference>
<dbReference type="RefSeq" id="WP_110299099.1">
    <property type="nucleotide sequence ID" value="NZ_QJJM01000008.1"/>
</dbReference>
<feature type="domain" description="HTH gntR-type" evidence="4">
    <location>
        <begin position="5"/>
        <end position="72"/>
    </location>
</feature>
<keyword evidence="3" id="KW-0804">Transcription</keyword>
<protein>
    <submittedName>
        <fullName evidence="5">GntR family transcriptional regulator</fullName>
    </submittedName>
</protein>
<dbReference type="Proteomes" id="UP000248014">
    <property type="component" value="Unassembled WGS sequence"/>
</dbReference>
<evidence type="ECO:0000313" key="6">
    <source>
        <dbReference type="Proteomes" id="UP000248014"/>
    </source>
</evidence>
<accession>A0A2V3UYD9</accession>
<dbReference type="InterPro" id="IPR000524">
    <property type="entry name" value="Tscrpt_reg_HTH_GntR"/>
</dbReference>
<dbReference type="Pfam" id="PF07729">
    <property type="entry name" value="FCD"/>
    <property type="match status" value="1"/>
</dbReference>
<sequence length="229" mass="24537">MTAPMKPGQRVLFALRKMIVSGEIPDGERIAEIATAERFGVSRMPVRTALRTLEQEGLVARLGRRGYAARGVTPGQIDDAIEVRGVLEGLAVRLIASRPIASAFARKLKACLADGDALFGGEGFGPEQVDRFYSYNLAFHDLLLDASGNRAIGVALSRNNHLPLASAAALALDWDDLANAHKHLQAAHEEHVAVADAILSGRAEEAEQLMRRHARAALNPGLMPLVGPV</sequence>
<dbReference type="SUPFAM" id="SSF46785">
    <property type="entry name" value="Winged helix' DNA-binding domain"/>
    <property type="match status" value="1"/>
</dbReference>
<dbReference type="PANTHER" id="PTHR43537">
    <property type="entry name" value="TRANSCRIPTIONAL REGULATOR, GNTR FAMILY"/>
    <property type="match status" value="1"/>
</dbReference>
<evidence type="ECO:0000256" key="1">
    <source>
        <dbReference type="ARBA" id="ARBA00023015"/>
    </source>
</evidence>
<dbReference type="PROSITE" id="PS50949">
    <property type="entry name" value="HTH_GNTR"/>
    <property type="match status" value="1"/>
</dbReference>
<comment type="caution">
    <text evidence="5">The sequence shown here is derived from an EMBL/GenBank/DDBJ whole genome shotgun (WGS) entry which is preliminary data.</text>
</comment>
<reference evidence="5 6" key="1">
    <citation type="submission" date="2018-05" db="EMBL/GenBank/DDBJ databases">
        <title>Genomic Encyclopedia of Type Strains, Phase IV (KMG-IV): sequencing the most valuable type-strain genomes for metagenomic binning, comparative biology and taxonomic classification.</title>
        <authorList>
            <person name="Goeker M."/>
        </authorList>
    </citation>
    <scope>NUCLEOTIDE SEQUENCE [LARGE SCALE GENOMIC DNA]</scope>
    <source>
        <strain evidence="5 6">DSM 3183</strain>
    </source>
</reference>